<reference evidence="6" key="1">
    <citation type="submission" date="2016-10" db="EMBL/GenBank/DDBJ databases">
        <authorList>
            <person name="Varghese N."/>
            <person name="Submissions S."/>
        </authorList>
    </citation>
    <scope>NUCLEOTIDE SEQUENCE [LARGE SCALE GENOMIC DNA]</scope>
    <source>
        <strain evidence="6">ATCC 700689</strain>
    </source>
</reference>
<dbReference type="Gene3D" id="1.10.10.10">
    <property type="entry name" value="Winged helix-like DNA-binding domain superfamily/Winged helix DNA-binding domain"/>
    <property type="match status" value="1"/>
</dbReference>
<protein>
    <submittedName>
        <fullName evidence="5">Transcriptional regulator, Crp/Fnr family</fullName>
    </submittedName>
</protein>
<dbReference type="InterPro" id="IPR000595">
    <property type="entry name" value="cNMP-bd_dom"/>
</dbReference>
<evidence type="ECO:0000256" key="3">
    <source>
        <dbReference type="ARBA" id="ARBA00023163"/>
    </source>
</evidence>
<proteinExistence type="predicted"/>
<dbReference type="Proteomes" id="UP000182894">
    <property type="component" value="Unassembled WGS sequence"/>
</dbReference>
<dbReference type="InterPro" id="IPR014710">
    <property type="entry name" value="RmlC-like_jellyroll"/>
</dbReference>
<keyword evidence="1" id="KW-0805">Transcription regulation</keyword>
<evidence type="ECO:0000313" key="5">
    <source>
        <dbReference type="EMBL" id="SDG59889.1"/>
    </source>
</evidence>
<dbReference type="CDD" id="cd00038">
    <property type="entry name" value="CAP_ED"/>
    <property type="match status" value="1"/>
</dbReference>
<dbReference type="PANTHER" id="PTHR24567">
    <property type="entry name" value="CRP FAMILY TRANSCRIPTIONAL REGULATORY PROTEIN"/>
    <property type="match status" value="1"/>
</dbReference>
<dbReference type="PROSITE" id="PS51063">
    <property type="entry name" value="HTH_CRP_2"/>
    <property type="match status" value="1"/>
</dbReference>
<keyword evidence="3" id="KW-0804">Transcription</keyword>
<evidence type="ECO:0000256" key="2">
    <source>
        <dbReference type="ARBA" id="ARBA00023125"/>
    </source>
</evidence>
<evidence type="ECO:0000259" key="4">
    <source>
        <dbReference type="PROSITE" id="PS51063"/>
    </source>
</evidence>
<dbReference type="PRINTS" id="PR00034">
    <property type="entry name" value="HTHCRP"/>
</dbReference>
<dbReference type="GO" id="GO:0005829">
    <property type="term" value="C:cytosol"/>
    <property type="evidence" value="ECO:0007669"/>
    <property type="project" value="TreeGrafter"/>
</dbReference>
<dbReference type="SMART" id="SM00100">
    <property type="entry name" value="cNMP"/>
    <property type="match status" value="1"/>
</dbReference>
<accession>A0A1G7VKG2</accession>
<dbReference type="NCBIfam" id="NF008365">
    <property type="entry name" value="PRK11161.1"/>
    <property type="match status" value="1"/>
</dbReference>
<sequence>MEARPVTVPKLQLKTVCSNCTVRELCLSVGMSVSDATRLSDIIPQRIKVKKGAALYHAGDPLRSLYAVRFGFFKTTIISEDGREQLTGFQMGGEMLGIDAISDDRHVCDAIALEDSEVCPIQFSELEKLSRDLPSLQHNLNRILSQEIVRDHEMLLLMGNLNAEERMAAFLLNLSNRMKHRGYSPTAFVLRMTREDIGSYLGLRLETICRAIGYLRDNAIVRISGRAVEILDLERLKLLINGCSHRAHPL</sequence>
<gene>
    <name evidence="5" type="ORF">SAMN05216605_102523</name>
</gene>
<dbReference type="AlphaFoldDB" id="A0A1G7VKG2"/>
<dbReference type="InterPro" id="IPR036390">
    <property type="entry name" value="WH_DNA-bd_sf"/>
</dbReference>
<keyword evidence="6" id="KW-1185">Reference proteome</keyword>
<dbReference type="Pfam" id="PF13545">
    <property type="entry name" value="HTH_Crp_2"/>
    <property type="match status" value="1"/>
</dbReference>
<dbReference type="SMART" id="SM00419">
    <property type="entry name" value="HTH_CRP"/>
    <property type="match status" value="1"/>
</dbReference>
<dbReference type="SUPFAM" id="SSF51206">
    <property type="entry name" value="cAMP-binding domain-like"/>
    <property type="match status" value="1"/>
</dbReference>
<dbReference type="PANTHER" id="PTHR24567:SF75">
    <property type="entry name" value="FUMARATE AND NITRATE REDUCTION REGULATORY PROTEIN"/>
    <property type="match status" value="1"/>
</dbReference>
<evidence type="ECO:0000313" key="6">
    <source>
        <dbReference type="Proteomes" id="UP000182894"/>
    </source>
</evidence>
<dbReference type="FunFam" id="1.10.10.10:FF:000028">
    <property type="entry name" value="Fumarate/nitrate reduction transcriptional regulator Fnr"/>
    <property type="match status" value="1"/>
</dbReference>
<keyword evidence="2" id="KW-0238">DNA-binding</keyword>
<dbReference type="RefSeq" id="WP_074751018.1">
    <property type="nucleotide sequence ID" value="NZ_FNCO01000002.1"/>
</dbReference>
<dbReference type="GO" id="GO:0003700">
    <property type="term" value="F:DNA-binding transcription factor activity"/>
    <property type="evidence" value="ECO:0007669"/>
    <property type="project" value="TreeGrafter"/>
</dbReference>
<evidence type="ECO:0000256" key="1">
    <source>
        <dbReference type="ARBA" id="ARBA00023015"/>
    </source>
</evidence>
<dbReference type="CDD" id="cd00092">
    <property type="entry name" value="HTH_CRP"/>
    <property type="match status" value="1"/>
</dbReference>
<dbReference type="Gene3D" id="2.60.120.10">
    <property type="entry name" value="Jelly Rolls"/>
    <property type="match status" value="1"/>
</dbReference>
<dbReference type="GO" id="GO:0003677">
    <property type="term" value="F:DNA binding"/>
    <property type="evidence" value="ECO:0007669"/>
    <property type="project" value="UniProtKB-KW"/>
</dbReference>
<dbReference type="Pfam" id="PF00027">
    <property type="entry name" value="cNMP_binding"/>
    <property type="match status" value="1"/>
</dbReference>
<dbReference type="SUPFAM" id="SSF46785">
    <property type="entry name" value="Winged helix' DNA-binding domain"/>
    <property type="match status" value="1"/>
</dbReference>
<dbReference type="InterPro" id="IPR050397">
    <property type="entry name" value="Env_Response_Regulators"/>
</dbReference>
<dbReference type="InterPro" id="IPR018490">
    <property type="entry name" value="cNMP-bd_dom_sf"/>
</dbReference>
<dbReference type="STRING" id="89065.SAMN05216605_102523"/>
<name>A0A1G7VKG2_9PSED</name>
<dbReference type="InterPro" id="IPR012318">
    <property type="entry name" value="HTH_CRP"/>
</dbReference>
<dbReference type="OrthoDB" id="7643467at2"/>
<organism evidence="5 6">
    <name type="scientific">Pseudomonas abietaniphila</name>
    <dbReference type="NCBI Taxonomy" id="89065"/>
    <lineage>
        <taxon>Bacteria</taxon>
        <taxon>Pseudomonadati</taxon>
        <taxon>Pseudomonadota</taxon>
        <taxon>Gammaproteobacteria</taxon>
        <taxon>Pseudomonadales</taxon>
        <taxon>Pseudomonadaceae</taxon>
        <taxon>Pseudomonas</taxon>
    </lineage>
</organism>
<dbReference type="InterPro" id="IPR036388">
    <property type="entry name" value="WH-like_DNA-bd_sf"/>
</dbReference>
<dbReference type="EMBL" id="FNCO01000002">
    <property type="protein sequence ID" value="SDG59889.1"/>
    <property type="molecule type" value="Genomic_DNA"/>
</dbReference>
<feature type="domain" description="HTH crp-type" evidence="4">
    <location>
        <begin position="161"/>
        <end position="234"/>
    </location>
</feature>